<dbReference type="Pfam" id="PF00378">
    <property type="entry name" value="ECH_1"/>
    <property type="match status" value="1"/>
</dbReference>
<dbReference type="InterPro" id="IPR001753">
    <property type="entry name" value="Enoyl-CoA_hydra/iso"/>
</dbReference>
<dbReference type="PROSITE" id="PS00166">
    <property type="entry name" value="ENOYL_COA_HYDRATASE"/>
    <property type="match status" value="1"/>
</dbReference>
<gene>
    <name evidence="6" type="ORF">PSU4_20350</name>
</gene>
<dbReference type="PANTHER" id="PTHR11941">
    <property type="entry name" value="ENOYL-COA HYDRATASE-RELATED"/>
    <property type="match status" value="1"/>
</dbReference>
<feature type="region of interest" description="Disordered" evidence="5">
    <location>
        <begin position="235"/>
        <end position="258"/>
    </location>
</feature>
<dbReference type="PANTHER" id="PTHR11941:SF169">
    <property type="entry name" value="(7AS)-7A-METHYL-1,5-DIOXO-2,3,5,6,7,7A-HEXAHYDRO-1H-INDENE-CARBOXYL-COA HYDROLASE"/>
    <property type="match status" value="1"/>
</dbReference>
<evidence type="ECO:0000256" key="3">
    <source>
        <dbReference type="ARBA" id="ARBA00023239"/>
    </source>
</evidence>
<dbReference type="GO" id="GO:0016829">
    <property type="term" value="F:lyase activity"/>
    <property type="evidence" value="ECO:0007669"/>
    <property type="project" value="UniProtKB-KW"/>
</dbReference>
<dbReference type="AlphaFoldDB" id="A0A511DE88"/>
<proteinExistence type="inferred from homology"/>
<evidence type="ECO:0000256" key="1">
    <source>
        <dbReference type="ARBA" id="ARBA00005254"/>
    </source>
</evidence>
<organism evidence="6 7">
    <name type="scientific">Pseudonocardia sulfidoxydans NBRC 16205</name>
    <dbReference type="NCBI Taxonomy" id="1223511"/>
    <lineage>
        <taxon>Bacteria</taxon>
        <taxon>Bacillati</taxon>
        <taxon>Actinomycetota</taxon>
        <taxon>Actinomycetes</taxon>
        <taxon>Pseudonocardiales</taxon>
        <taxon>Pseudonocardiaceae</taxon>
        <taxon>Pseudonocardia</taxon>
    </lineage>
</organism>
<dbReference type="SUPFAM" id="SSF52096">
    <property type="entry name" value="ClpP/crotonase"/>
    <property type="match status" value="1"/>
</dbReference>
<dbReference type="Proteomes" id="UP000321685">
    <property type="component" value="Unassembled WGS sequence"/>
</dbReference>
<reference evidence="6 7" key="1">
    <citation type="submission" date="2019-07" db="EMBL/GenBank/DDBJ databases">
        <title>Whole genome shotgun sequence of Pseudonocardia sulfidoxydans NBRC 16205.</title>
        <authorList>
            <person name="Hosoyama A."/>
            <person name="Uohara A."/>
            <person name="Ohji S."/>
            <person name="Ichikawa N."/>
        </authorList>
    </citation>
    <scope>NUCLEOTIDE SEQUENCE [LARGE SCALE GENOMIC DNA]</scope>
    <source>
        <strain evidence="6 7">NBRC 16205</strain>
    </source>
</reference>
<evidence type="ECO:0000256" key="4">
    <source>
        <dbReference type="RuleBase" id="RU003707"/>
    </source>
</evidence>
<accession>A0A511DE88</accession>
<keyword evidence="2" id="KW-0443">Lipid metabolism</keyword>
<feature type="compositionally biased region" description="Basic and acidic residues" evidence="5">
    <location>
        <begin position="236"/>
        <end position="252"/>
    </location>
</feature>
<dbReference type="Gene3D" id="1.10.12.10">
    <property type="entry name" value="Lyase 2-enoyl-coa Hydratase, Chain A, domain 2"/>
    <property type="match status" value="1"/>
</dbReference>
<comment type="caution">
    <text evidence="6">The sequence shown here is derived from an EMBL/GenBank/DDBJ whole genome shotgun (WGS) entry which is preliminary data.</text>
</comment>
<dbReference type="EMBL" id="BJVJ01000015">
    <property type="protein sequence ID" value="GEL23081.1"/>
    <property type="molecule type" value="Genomic_DNA"/>
</dbReference>
<keyword evidence="3" id="KW-0456">Lyase</keyword>
<dbReference type="GO" id="GO:0006635">
    <property type="term" value="P:fatty acid beta-oxidation"/>
    <property type="evidence" value="ECO:0007669"/>
    <property type="project" value="TreeGrafter"/>
</dbReference>
<comment type="similarity">
    <text evidence="1 4">Belongs to the enoyl-CoA hydratase/isomerase family.</text>
</comment>
<dbReference type="InterPro" id="IPR029045">
    <property type="entry name" value="ClpP/crotonase-like_dom_sf"/>
</dbReference>
<dbReference type="NCBIfam" id="NF006100">
    <property type="entry name" value="PRK08252.1"/>
    <property type="match status" value="1"/>
</dbReference>
<dbReference type="Gene3D" id="3.90.226.10">
    <property type="entry name" value="2-enoyl-CoA Hydratase, Chain A, domain 1"/>
    <property type="match status" value="1"/>
</dbReference>
<name>A0A511DE88_9PSEU</name>
<dbReference type="OrthoDB" id="4284283at2"/>
<dbReference type="RefSeq" id="WP_147105490.1">
    <property type="nucleotide sequence ID" value="NZ_BJVJ01000015.1"/>
</dbReference>
<evidence type="ECO:0000256" key="5">
    <source>
        <dbReference type="SAM" id="MobiDB-lite"/>
    </source>
</evidence>
<dbReference type="CDD" id="cd06558">
    <property type="entry name" value="crotonase-like"/>
    <property type="match status" value="1"/>
</dbReference>
<protein>
    <submittedName>
        <fullName evidence="6">Carnitinyl-CoA dehydratase</fullName>
    </submittedName>
</protein>
<evidence type="ECO:0000313" key="7">
    <source>
        <dbReference type="Proteomes" id="UP000321685"/>
    </source>
</evidence>
<dbReference type="InterPro" id="IPR018376">
    <property type="entry name" value="Enoyl-CoA_hyd/isom_CS"/>
</dbReference>
<evidence type="ECO:0000313" key="6">
    <source>
        <dbReference type="EMBL" id="GEL23081.1"/>
    </source>
</evidence>
<dbReference type="InterPro" id="IPR014748">
    <property type="entry name" value="Enoyl-CoA_hydra_C"/>
</dbReference>
<sequence length="258" mass="26643">MTAVAPTLQLSRTGSVVVLTLDRPHRRNAIDLATARLIASALDEIDADAGVRVAVLTGSATIFSAGMDLKAFAETGERPVVEGRGGFGILGRPPRTPIVAAVEGPALGGGFEIALACDMIVAGAGAQFGLPEVARGLVASGGGLLRLPRLIPRNIAIEAVLTGRPLTAARCAELGLVNAVVPDGDALDAALTLAADIAANAPLAVQASKEVMAASAHWTADEQFDRQEPLVAPVRVSEDAREGARAFTEKRPPRWRGR</sequence>
<keyword evidence="7" id="KW-1185">Reference proteome</keyword>
<evidence type="ECO:0000256" key="2">
    <source>
        <dbReference type="ARBA" id="ARBA00023098"/>
    </source>
</evidence>